<accession>A0A5B7AFG4</accession>
<proteinExistence type="predicted"/>
<sequence length="340" mass="37474">MASYQFLEHPDQVRDSLCNESLHGHGRSKTQMCLQKILDLISSHASLRPCQSSKQSSSLNPRIDDSELKVNGVRDQNKDFICGNRGFDIDLNIRFGPPETAETESVAADGGLSESSAVGIGDCAVGNSTSPVVSANVSVVYEKCSRGCTEVVREEVEKLYGSDLPVIEASENDEESAVVDEQEATECSEITNPQLGSSEIENNGVSEESKGEEDSEIKAEEEHERVEESRSEGSLGLLIEAAKLIFGDFEDDEELGSEKPGQKDGLTGTVETESTTRRSKRNHCWTVDLYGDFENISPVVRSKRGRSQVLPYRYRDSVLEPLSRLSRQRSTTVSTKRRSR</sequence>
<feature type="region of interest" description="Disordered" evidence="1">
    <location>
        <begin position="321"/>
        <end position="340"/>
    </location>
</feature>
<feature type="region of interest" description="Disordered" evidence="1">
    <location>
        <begin position="250"/>
        <end position="281"/>
    </location>
</feature>
<feature type="compositionally biased region" description="Acidic residues" evidence="1">
    <location>
        <begin position="171"/>
        <end position="186"/>
    </location>
</feature>
<dbReference type="AlphaFoldDB" id="A0A5B7AFG4"/>
<name>A0A5B7AFG4_DAVIN</name>
<reference evidence="2" key="1">
    <citation type="submission" date="2019-08" db="EMBL/GenBank/DDBJ databases">
        <title>Reference gene set and small RNA set construction with multiple tissues from Davidia involucrata Baill.</title>
        <authorList>
            <person name="Yang H."/>
            <person name="Zhou C."/>
            <person name="Li G."/>
            <person name="Wang J."/>
            <person name="Gao P."/>
            <person name="Wang M."/>
            <person name="Wang R."/>
            <person name="Zhao Y."/>
        </authorList>
    </citation>
    <scope>NUCLEOTIDE SEQUENCE</scope>
    <source>
        <tissue evidence="2">Mixed with DoveR01_LX</tissue>
    </source>
</reference>
<gene>
    <name evidence="2" type="ORF">Din_023194</name>
</gene>
<feature type="compositionally biased region" description="Polar residues" evidence="1">
    <location>
        <begin position="188"/>
        <end position="206"/>
    </location>
</feature>
<feature type="region of interest" description="Disordered" evidence="1">
    <location>
        <begin position="171"/>
        <end position="232"/>
    </location>
</feature>
<protein>
    <submittedName>
        <fullName evidence="2">Uncharacterized protein</fullName>
    </submittedName>
</protein>
<evidence type="ECO:0000256" key="1">
    <source>
        <dbReference type="SAM" id="MobiDB-lite"/>
    </source>
</evidence>
<dbReference type="EMBL" id="GHES01023194">
    <property type="protein sequence ID" value="MPA53753.1"/>
    <property type="molecule type" value="Transcribed_RNA"/>
</dbReference>
<feature type="compositionally biased region" description="Basic and acidic residues" evidence="1">
    <location>
        <begin position="216"/>
        <end position="231"/>
    </location>
</feature>
<organism evidence="2">
    <name type="scientific">Davidia involucrata</name>
    <name type="common">Dove tree</name>
    <dbReference type="NCBI Taxonomy" id="16924"/>
    <lineage>
        <taxon>Eukaryota</taxon>
        <taxon>Viridiplantae</taxon>
        <taxon>Streptophyta</taxon>
        <taxon>Embryophyta</taxon>
        <taxon>Tracheophyta</taxon>
        <taxon>Spermatophyta</taxon>
        <taxon>Magnoliopsida</taxon>
        <taxon>eudicotyledons</taxon>
        <taxon>Gunneridae</taxon>
        <taxon>Pentapetalae</taxon>
        <taxon>asterids</taxon>
        <taxon>Cornales</taxon>
        <taxon>Nyssaceae</taxon>
        <taxon>Davidia</taxon>
    </lineage>
</organism>
<evidence type="ECO:0000313" key="2">
    <source>
        <dbReference type="EMBL" id="MPA53753.1"/>
    </source>
</evidence>